<accession>A0A2T3P2Z3</accession>
<keyword evidence="7" id="KW-1185">Reference proteome</keyword>
<dbReference type="EMBL" id="PYLZ01000011">
    <property type="protein sequence ID" value="PSW22875.1"/>
    <property type="molecule type" value="Genomic_DNA"/>
</dbReference>
<organism evidence="6 7">
    <name type="scientific">Photobacterium swingsii</name>
    <dbReference type="NCBI Taxonomy" id="680026"/>
    <lineage>
        <taxon>Bacteria</taxon>
        <taxon>Pseudomonadati</taxon>
        <taxon>Pseudomonadota</taxon>
        <taxon>Gammaproteobacteria</taxon>
        <taxon>Vibrionales</taxon>
        <taxon>Vibrionaceae</taxon>
        <taxon>Photobacterium</taxon>
    </lineage>
</organism>
<feature type="chain" id="PRO_5015430675" evidence="5">
    <location>
        <begin position="38"/>
        <end position="244"/>
    </location>
</feature>
<feature type="signal peptide" evidence="5">
    <location>
        <begin position="1"/>
        <end position="37"/>
    </location>
</feature>
<comment type="subunit">
    <text evidence="1">Monomer.</text>
</comment>
<sequence>MQVKLSKKTRQFSKRKLAPLYLWGLVASVPLTANVQAADTQAANAQTTDVQAVNTQVAKTQAILLAKLQQQLAEHSLVRGNFTQTRTMEMFSQPLVSQGQFLLTQQQGLLWQQTAPFPVKLTLTADKLSQQFGDQPAQVMSASDNPMVFYFSHVFLSLFKGDTSQLMEQFDLTLSEQDNEWQLVLVPTSAPLNAVFRNITIRGDQHINQLRLNEVRGDNTQIDFSHQRTTPAALSAEEQRAFQL</sequence>
<dbReference type="InterPro" id="IPR004564">
    <property type="entry name" value="OM_lipoprot_carrier_LolA-like"/>
</dbReference>
<keyword evidence="4" id="KW-0653">Protein transport</keyword>
<evidence type="ECO:0000256" key="2">
    <source>
        <dbReference type="ARBA" id="ARBA00022448"/>
    </source>
</evidence>
<dbReference type="SUPFAM" id="SSF89392">
    <property type="entry name" value="Prokaryotic lipoproteins and lipoprotein localization factors"/>
    <property type="match status" value="1"/>
</dbReference>
<dbReference type="CDD" id="cd16325">
    <property type="entry name" value="LolA"/>
    <property type="match status" value="1"/>
</dbReference>
<dbReference type="AlphaFoldDB" id="A0A2T3P2Z3"/>
<dbReference type="RefSeq" id="WP_084711824.1">
    <property type="nucleotide sequence ID" value="NZ_AP024853.1"/>
</dbReference>
<keyword evidence="6" id="KW-0449">Lipoprotein</keyword>
<dbReference type="OrthoDB" id="5700849at2"/>
<evidence type="ECO:0000256" key="1">
    <source>
        <dbReference type="ARBA" id="ARBA00011245"/>
    </source>
</evidence>
<gene>
    <name evidence="6" type="ORF">C9I94_19055</name>
</gene>
<reference evidence="6 7" key="1">
    <citation type="submission" date="2018-01" db="EMBL/GenBank/DDBJ databases">
        <title>Whole genome sequencing of Histamine producing bacteria.</title>
        <authorList>
            <person name="Butler K."/>
        </authorList>
    </citation>
    <scope>NUCLEOTIDE SEQUENCE [LARGE SCALE GENOMIC DNA]</scope>
    <source>
        <strain evidence="6 7">DSM 24669</strain>
    </source>
</reference>
<dbReference type="Pfam" id="PF19574">
    <property type="entry name" value="LolA_3"/>
    <property type="match status" value="1"/>
</dbReference>
<evidence type="ECO:0000256" key="4">
    <source>
        <dbReference type="ARBA" id="ARBA00022927"/>
    </source>
</evidence>
<dbReference type="GO" id="GO:0015031">
    <property type="term" value="P:protein transport"/>
    <property type="evidence" value="ECO:0007669"/>
    <property type="project" value="UniProtKB-KW"/>
</dbReference>
<dbReference type="STRING" id="680026.AB733_15620"/>
<keyword evidence="2" id="KW-0813">Transport</keyword>
<dbReference type="Proteomes" id="UP000240481">
    <property type="component" value="Unassembled WGS sequence"/>
</dbReference>
<evidence type="ECO:0000256" key="3">
    <source>
        <dbReference type="ARBA" id="ARBA00022729"/>
    </source>
</evidence>
<evidence type="ECO:0000256" key="5">
    <source>
        <dbReference type="SAM" id="SignalP"/>
    </source>
</evidence>
<proteinExistence type="predicted"/>
<dbReference type="Gene3D" id="2.50.20.10">
    <property type="entry name" value="Lipoprotein localisation LolA/LolB/LppX"/>
    <property type="match status" value="1"/>
</dbReference>
<keyword evidence="3 5" id="KW-0732">Signal</keyword>
<comment type="caution">
    <text evidence="6">The sequence shown here is derived from an EMBL/GenBank/DDBJ whole genome shotgun (WGS) entry which is preliminary data.</text>
</comment>
<name>A0A2T3P2Z3_9GAMM</name>
<dbReference type="InterPro" id="IPR029046">
    <property type="entry name" value="LolA/LolB/LppX"/>
</dbReference>
<evidence type="ECO:0000313" key="7">
    <source>
        <dbReference type="Proteomes" id="UP000240481"/>
    </source>
</evidence>
<evidence type="ECO:0000313" key="6">
    <source>
        <dbReference type="EMBL" id="PSW22875.1"/>
    </source>
</evidence>
<protein>
    <submittedName>
        <fullName evidence="6">Outer membrane lipoprotein carrier protein LolA</fullName>
    </submittedName>
</protein>